<dbReference type="Gene3D" id="3.30.420.40">
    <property type="match status" value="1"/>
</dbReference>
<dbReference type="CDD" id="cd24052">
    <property type="entry name" value="ASKHA_NBD_HpPPX-GppA-like"/>
    <property type="match status" value="1"/>
</dbReference>
<dbReference type="InterPro" id="IPR003695">
    <property type="entry name" value="Ppx_GppA_N"/>
</dbReference>
<keyword evidence="3" id="KW-1185">Reference proteome</keyword>
<dbReference type="InterPro" id="IPR043129">
    <property type="entry name" value="ATPase_NBD"/>
</dbReference>
<dbReference type="Pfam" id="PF02541">
    <property type="entry name" value="Ppx-GppA"/>
    <property type="match status" value="1"/>
</dbReference>
<dbReference type="Gene3D" id="3.30.420.150">
    <property type="entry name" value="Exopolyphosphatase. Domain 2"/>
    <property type="match status" value="1"/>
</dbReference>
<dbReference type="Proteomes" id="UP000471435">
    <property type="component" value="Unassembled WGS sequence"/>
</dbReference>
<dbReference type="SUPFAM" id="SSF53067">
    <property type="entry name" value="Actin-like ATPase domain"/>
    <property type="match status" value="2"/>
</dbReference>
<feature type="domain" description="Ppx/GppA phosphatase N-terminal" evidence="1">
    <location>
        <begin position="44"/>
        <end position="310"/>
    </location>
</feature>
<name>A0A6I4UWK9_9SPHN</name>
<dbReference type="Gene3D" id="1.10.3210.10">
    <property type="entry name" value="Hypothetical protein af1432"/>
    <property type="match status" value="1"/>
</dbReference>
<accession>A0A6I4UWK9</accession>
<evidence type="ECO:0000313" key="3">
    <source>
        <dbReference type="Proteomes" id="UP000471435"/>
    </source>
</evidence>
<dbReference type="InterPro" id="IPR050273">
    <property type="entry name" value="GppA/Ppx_hydrolase"/>
</dbReference>
<protein>
    <submittedName>
        <fullName evidence="2">Ppx/GppA family phosphatase</fullName>
    </submittedName>
</protein>
<dbReference type="GO" id="GO:0016462">
    <property type="term" value="F:pyrophosphatase activity"/>
    <property type="evidence" value="ECO:0007669"/>
    <property type="project" value="TreeGrafter"/>
</dbReference>
<dbReference type="OrthoDB" id="3698573at2"/>
<evidence type="ECO:0000313" key="2">
    <source>
        <dbReference type="EMBL" id="MXP45955.1"/>
    </source>
</evidence>
<sequence>MTIRARKADRQGIFAGNRVERAIIDIGSNTVRLVLYGGAPRAPVTLFNEKVAARLGREIAETGRLADDAIDLAMRGLRRYALLLRDLEIDIVDVVATAASREASNGPEFLDAVRALGLEPRLLPGEEEARISAMGVMGAFPGARGIVADLGGGSLELVHIAEGECDPGISLPLGTLRLPDHIGSDRAETHSNLNAMLEASGKIGPVDGTLYLVGGTWRSMAVLAMEDRDYPLTDPHAFTLPLAEAKALATRVAEAEPDELRLHPRISSMRADNLPHAGVLLDALLDRLMPDRIVFSSWGLREGILYDELPAIARSQDPLLAGVGEFAASRGTPPILATRIAAWTVGAAPPSLHGSERVRLAATMLSLASMQIEPNLRMDVATDWALQKRWLGLAPDERAMMAAAVCGNGNRCDLNRELYRLASEEQLEEAVCWGLAIRLCRRLGGRSRRLFHVSTLEVEAGKLVLSLEESHADLFGLPSEKDMALLGERLNLKPEMRVISESEMLARTSA</sequence>
<dbReference type="PANTHER" id="PTHR30005">
    <property type="entry name" value="EXOPOLYPHOSPHATASE"/>
    <property type="match status" value="1"/>
</dbReference>
<proteinExistence type="predicted"/>
<evidence type="ECO:0000259" key="1">
    <source>
        <dbReference type="Pfam" id="PF02541"/>
    </source>
</evidence>
<comment type="caution">
    <text evidence="2">The sequence shown here is derived from an EMBL/GenBank/DDBJ whole genome shotgun (WGS) entry which is preliminary data.</text>
</comment>
<dbReference type="EMBL" id="WTYP01000001">
    <property type="protein sequence ID" value="MXP45955.1"/>
    <property type="molecule type" value="Genomic_DNA"/>
</dbReference>
<gene>
    <name evidence="2" type="ORF">GRI43_00925</name>
</gene>
<dbReference type="PANTHER" id="PTHR30005:SF0">
    <property type="entry name" value="RETROGRADE REGULATION PROTEIN 2"/>
    <property type="match status" value="1"/>
</dbReference>
<organism evidence="2 3">
    <name type="scientific">Pontixanthobacter luteolus</name>
    <dbReference type="NCBI Taxonomy" id="295089"/>
    <lineage>
        <taxon>Bacteria</taxon>
        <taxon>Pseudomonadati</taxon>
        <taxon>Pseudomonadota</taxon>
        <taxon>Alphaproteobacteria</taxon>
        <taxon>Sphingomonadales</taxon>
        <taxon>Erythrobacteraceae</taxon>
        <taxon>Pontixanthobacter</taxon>
    </lineage>
</organism>
<reference evidence="2 3" key="1">
    <citation type="submission" date="2019-12" db="EMBL/GenBank/DDBJ databases">
        <title>Genomic-based taxomic classification of the family Erythrobacteraceae.</title>
        <authorList>
            <person name="Xu L."/>
        </authorList>
    </citation>
    <scope>NUCLEOTIDE SEQUENCE [LARGE SCALE GENOMIC DNA]</scope>
    <source>
        <strain evidence="2 3">SW-109</strain>
    </source>
</reference>
<dbReference type="AlphaFoldDB" id="A0A6I4UWK9"/>
<dbReference type="RefSeq" id="WP_160729245.1">
    <property type="nucleotide sequence ID" value="NZ_WTYP01000001.1"/>
</dbReference>